<organism evidence="7">
    <name type="scientific">Photinus pyralis</name>
    <name type="common">Common eastern firefly</name>
    <name type="synonym">Lampyris pyralis</name>
    <dbReference type="NCBI Taxonomy" id="7054"/>
    <lineage>
        <taxon>Eukaryota</taxon>
        <taxon>Metazoa</taxon>
        <taxon>Ecdysozoa</taxon>
        <taxon>Arthropoda</taxon>
        <taxon>Hexapoda</taxon>
        <taxon>Insecta</taxon>
        <taxon>Pterygota</taxon>
        <taxon>Neoptera</taxon>
        <taxon>Endopterygota</taxon>
        <taxon>Coleoptera</taxon>
        <taxon>Polyphaga</taxon>
        <taxon>Elateriformia</taxon>
        <taxon>Elateroidea</taxon>
        <taxon>Lampyridae</taxon>
        <taxon>Lampyrinae</taxon>
        <taxon>Photinus</taxon>
    </lineage>
</organism>
<evidence type="ECO:0000313" key="8">
    <source>
        <dbReference type="EMBL" id="KAB0803614.1"/>
    </source>
</evidence>
<evidence type="ECO:0000256" key="4">
    <source>
        <dbReference type="ARBA" id="ARBA00022691"/>
    </source>
</evidence>
<feature type="binding site" evidence="5">
    <location>
        <position position="168"/>
    </location>
    <ligand>
        <name>Mg(2+)</name>
        <dbReference type="ChEBI" id="CHEBI:18420"/>
    </ligand>
</feature>
<gene>
    <name evidence="5" type="primary">coq3</name>
    <name evidence="8" type="ORF">PPYR_00584</name>
</gene>
<feature type="binding site" evidence="5">
    <location>
        <position position="171"/>
    </location>
    <ligand>
        <name>Mg(2+)</name>
        <dbReference type="ChEBI" id="CHEBI:18420"/>
    </ligand>
</feature>
<keyword evidence="1 5" id="KW-0489">Methyltransferase</keyword>
<dbReference type="GO" id="GO:0061542">
    <property type="term" value="F:3-demethylubiquinol 3-O-methyltransferase activity"/>
    <property type="evidence" value="ECO:0007669"/>
    <property type="project" value="UniProtKB-UniRule"/>
</dbReference>
<comment type="pathway">
    <text evidence="5">Cofactor biosynthesis; ubiquinone biosynthesis.</text>
</comment>
<comment type="subunit">
    <text evidence="5">Component of a multi-subunit COQ enzyme complex.</text>
</comment>
<protein>
    <recommendedName>
        <fullName evidence="5">Ubiquinone biosynthesis O-methyltransferase, mitochondrial</fullName>
    </recommendedName>
    <alternativeName>
        <fullName evidence="5">3-demethylubiquinol 3-O-methyltransferase</fullName>
        <ecNumber evidence="5">2.1.1.64</ecNumber>
    </alternativeName>
    <alternativeName>
        <fullName evidence="5">3-demethylubiquinone 3-O-methyltransferase</fullName>
        <ecNumber evidence="5">2.1.1.-</ecNumber>
    </alternativeName>
    <alternativeName>
        <fullName evidence="5">Polyprenyldihydroxybenzoate methyltransferase</fullName>
        <ecNumber evidence="5">2.1.1.114</ecNumber>
    </alternativeName>
</protein>
<dbReference type="PANTHER" id="PTHR43464:SF19">
    <property type="entry name" value="UBIQUINONE BIOSYNTHESIS O-METHYLTRANSFERASE, MITOCHONDRIAL"/>
    <property type="match status" value="1"/>
</dbReference>
<comment type="cofactor">
    <cofactor evidence="5">
        <name>Mg(2+)</name>
        <dbReference type="ChEBI" id="CHEBI:18420"/>
    </cofactor>
</comment>
<comment type="catalytic activity">
    <reaction evidence="5">
        <text>a 3-demethylubiquinol + S-adenosyl-L-methionine = a ubiquinol + S-adenosyl-L-homocysteine + H(+)</text>
        <dbReference type="Rhea" id="RHEA:44380"/>
        <dbReference type="Rhea" id="RHEA-COMP:9566"/>
        <dbReference type="Rhea" id="RHEA-COMP:10914"/>
        <dbReference type="ChEBI" id="CHEBI:15378"/>
        <dbReference type="ChEBI" id="CHEBI:17976"/>
        <dbReference type="ChEBI" id="CHEBI:57856"/>
        <dbReference type="ChEBI" id="CHEBI:59789"/>
        <dbReference type="ChEBI" id="CHEBI:84422"/>
        <dbReference type="EC" id="2.1.1.64"/>
    </reaction>
</comment>
<reference evidence="7" key="1">
    <citation type="journal article" date="2016" name="Sci. Rep.">
        <title>Molecular characterization of firefly nuptial gifts: a multi-omics approach sheds light on postcopulatory sexual selection.</title>
        <authorList>
            <person name="Al-Wathiqui N."/>
            <person name="Fallon T.R."/>
            <person name="South A."/>
            <person name="Weng J.K."/>
            <person name="Lewis S.M."/>
        </authorList>
    </citation>
    <scope>NUCLEOTIDE SEQUENCE</scope>
</reference>
<proteinExistence type="inferred from homology"/>
<reference evidence="8 9" key="2">
    <citation type="journal article" date="2018" name="Elife">
        <title>Firefly genomes illuminate parallel origins of bioluminescence in beetles.</title>
        <authorList>
            <person name="Fallon T.R."/>
            <person name="Lower S.E."/>
            <person name="Chang C.H."/>
            <person name="Bessho-Uehara M."/>
            <person name="Martin G.J."/>
            <person name="Bewick A.J."/>
            <person name="Behringer M."/>
            <person name="Debat H.J."/>
            <person name="Wong I."/>
            <person name="Day J.C."/>
            <person name="Suvorov A."/>
            <person name="Silva C.J."/>
            <person name="Stanger-Hall K.F."/>
            <person name="Hall D.W."/>
            <person name="Schmitz R.J."/>
            <person name="Nelson D.R."/>
            <person name="Lewis S.M."/>
            <person name="Shigenobu S."/>
            <person name="Bybee S.M."/>
            <person name="Larracuente A.M."/>
            <person name="Oba Y."/>
            <person name="Weng J.K."/>
        </authorList>
    </citation>
    <scope>NUCLEOTIDE SEQUENCE [LARGE SCALE GENOMIC DNA]</scope>
    <source>
        <strain evidence="8">1611_PpyrPB1</strain>
        <tissue evidence="8">Whole body</tissue>
    </source>
</reference>
<dbReference type="GO" id="GO:0010420">
    <property type="term" value="F:polyprenyldihydroxybenzoate methyltransferase activity"/>
    <property type="evidence" value="ECO:0007669"/>
    <property type="project" value="UniProtKB-UniRule"/>
</dbReference>
<dbReference type="GO" id="GO:0046872">
    <property type="term" value="F:metal ion binding"/>
    <property type="evidence" value="ECO:0007669"/>
    <property type="project" value="UniProtKB-KW"/>
</dbReference>
<dbReference type="EC" id="2.1.1.114" evidence="5"/>
<keyword evidence="3 5" id="KW-0831">Ubiquinone biosynthesis</keyword>
<keyword evidence="5" id="KW-0479">Metal-binding</keyword>
<dbReference type="EMBL" id="VVIM01000001">
    <property type="protein sequence ID" value="KAB0803614.1"/>
    <property type="molecule type" value="Genomic_DNA"/>
</dbReference>
<feature type="binding site" evidence="5">
    <location>
        <position position="66"/>
    </location>
    <ligand>
        <name>S-adenosyl-L-methionine</name>
        <dbReference type="ChEBI" id="CHEBI:59789"/>
    </ligand>
</feature>
<evidence type="ECO:0000256" key="3">
    <source>
        <dbReference type="ARBA" id="ARBA00022688"/>
    </source>
</evidence>
<dbReference type="SUPFAM" id="SSF53335">
    <property type="entry name" value="S-adenosyl-L-methionine-dependent methyltransferases"/>
    <property type="match status" value="1"/>
</dbReference>
<dbReference type="UniPathway" id="UPA00232"/>
<dbReference type="FunCoup" id="A0A1Y1L8Q3">
    <property type="interactions" value="772"/>
</dbReference>
<sequence>MLQRTGRCSASYYKNIIKPLVKLQTCGLQNDSTADKTEVKHFNQIRTGWWDEMGAVKPLHSMNKLRVPLIREGLINTGLIQKNFISTPKPLTNLKILEVGCGGGILTEALARLGCCITGIDVAGELLEIAKEHSASHPSRENINYQLTTIEKFAETNVEQFDAVVASEVLEHVDHQEQFVEACVRCLKPGGSIFLTTINQNLLSWFLVVPVAESILRLVPKGTHHYDKFISPHRTQKFLEHNNCRTRLVHGFFYNVLTNTWFWTSNTVVHYAMHAVKL</sequence>
<evidence type="ECO:0000256" key="5">
    <source>
        <dbReference type="HAMAP-Rule" id="MF_03190"/>
    </source>
</evidence>
<evidence type="ECO:0000259" key="6">
    <source>
        <dbReference type="Pfam" id="PF08241"/>
    </source>
</evidence>
<comment type="catalytic activity">
    <reaction evidence="5">
        <text>a 3,4-dihydroxy-5-(all-trans-polyprenyl)benzoate + S-adenosyl-L-methionine = a 4-hydroxy-3-methoxy-5-(all-trans-polyprenyl)benzoate + S-adenosyl-L-homocysteine + H(+)</text>
        <dbReference type="Rhea" id="RHEA:44452"/>
        <dbReference type="Rhea" id="RHEA-COMP:10930"/>
        <dbReference type="Rhea" id="RHEA-COMP:10931"/>
        <dbReference type="ChEBI" id="CHEBI:15378"/>
        <dbReference type="ChEBI" id="CHEBI:57856"/>
        <dbReference type="ChEBI" id="CHEBI:59789"/>
        <dbReference type="ChEBI" id="CHEBI:64694"/>
        <dbReference type="ChEBI" id="CHEBI:84443"/>
        <dbReference type="EC" id="2.1.1.114"/>
    </reaction>
</comment>
<dbReference type="Pfam" id="PF08241">
    <property type="entry name" value="Methyltransf_11"/>
    <property type="match status" value="1"/>
</dbReference>
<evidence type="ECO:0000313" key="7">
    <source>
        <dbReference type="EMBL" id="JAV70093.1"/>
    </source>
</evidence>
<dbReference type="InterPro" id="IPR029063">
    <property type="entry name" value="SAM-dependent_MTases_sf"/>
</dbReference>
<feature type="binding site" evidence="5">
    <location>
        <position position="167"/>
    </location>
    <ligand>
        <name>S-adenosyl-L-methionine</name>
        <dbReference type="ChEBI" id="CHEBI:59789"/>
    </ligand>
</feature>
<keyword evidence="4 5" id="KW-0949">S-adenosyl-L-methionine</keyword>
<keyword evidence="5" id="KW-0460">Magnesium</keyword>
<dbReference type="Proteomes" id="UP000327044">
    <property type="component" value="Unassembled WGS sequence"/>
</dbReference>
<comment type="similarity">
    <text evidence="5">Belongs to the class I-like SAM-binding methyltransferase superfamily. UbiG/COQ3 family.</text>
</comment>
<dbReference type="HAMAP" id="MF_00472">
    <property type="entry name" value="UbiG"/>
    <property type="match status" value="1"/>
</dbReference>
<keyword evidence="5" id="KW-0496">Mitochondrion</keyword>
<dbReference type="EMBL" id="GEZM01062047">
    <property type="protein sequence ID" value="JAV70090.1"/>
    <property type="molecule type" value="Transcribed_RNA"/>
</dbReference>
<dbReference type="InParanoid" id="A0A1Y1L8Q3"/>
<dbReference type="AlphaFoldDB" id="A0A1Y1L8Q3"/>
<dbReference type="EC" id="2.1.1.64" evidence="5"/>
<comment type="function">
    <text evidence="5">O-methyltransferase required for two non-consecutive steps during ubiquinone biosynthesis. Catalyzes the 2 O-methylation of 3,4-dihydroxy-5-(all-trans-polyprenyl)benzoic acid into 4-hydroxy-3-methoxy-5-(all-trans-polyprenyl)benzoic acid. Also catalyzes the last step of ubiquinone biosynthesis by mediating methylation of 3-demethylubiquinone into ubiquinone. Also able to mediate the methylation of 3-demethylubiquinol into ubiquinol.</text>
</comment>
<feature type="binding site" evidence="5">
    <location>
        <position position="172"/>
    </location>
    <ligand>
        <name>Mg(2+)</name>
        <dbReference type="ChEBI" id="CHEBI:18420"/>
    </ligand>
</feature>
<keyword evidence="2 5" id="KW-0808">Transferase</keyword>
<reference evidence="8" key="3">
    <citation type="submission" date="2019-08" db="EMBL/GenBank/DDBJ databases">
        <authorList>
            <consortium name="Photinus pyralis genome working group"/>
            <person name="Fallon T.R."/>
            <person name="Sander Lower S.E."/>
            <person name="Weng J.-K."/>
        </authorList>
    </citation>
    <scope>NUCLEOTIDE SEQUENCE</scope>
    <source>
        <strain evidence="8">1611_PpyrPB1</strain>
        <tissue evidence="8">Whole body</tissue>
    </source>
</reference>
<dbReference type="EMBL" id="GEZM01062046">
    <property type="protein sequence ID" value="JAV70092.1"/>
    <property type="molecule type" value="Transcribed_RNA"/>
</dbReference>
<dbReference type="PANTHER" id="PTHR43464">
    <property type="entry name" value="METHYLTRANSFERASE"/>
    <property type="match status" value="1"/>
</dbReference>
<comment type="catalytic activity">
    <reaction evidence="5">
        <text>a 3-demethylubiquinone + S-adenosyl-L-methionine = a ubiquinone + S-adenosyl-L-homocysteine</text>
        <dbReference type="Rhea" id="RHEA:81215"/>
        <dbReference type="Rhea" id="RHEA-COMP:9565"/>
        <dbReference type="Rhea" id="RHEA-COMP:19654"/>
        <dbReference type="ChEBI" id="CHEBI:16389"/>
        <dbReference type="ChEBI" id="CHEBI:57856"/>
        <dbReference type="ChEBI" id="CHEBI:59789"/>
        <dbReference type="ChEBI" id="CHEBI:231825"/>
    </reaction>
</comment>
<dbReference type="NCBIfam" id="TIGR01983">
    <property type="entry name" value="UbiG"/>
    <property type="match status" value="1"/>
</dbReference>
<dbReference type="InterPro" id="IPR013216">
    <property type="entry name" value="Methyltransf_11"/>
</dbReference>
<dbReference type="OrthoDB" id="6815431at2759"/>
<dbReference type="EMBL" id="GEZM01062045">
    <property type="protein sequence ID" value="JAV70093.1"/>
    <property type="molecule type" value="Transcribed_RNA"/>
</dbReference>
<keyword evidence="9" id="KW-1185">Reference proteome</keyword>
<dbReference type="Gene3D" id="3.40.50.150">
    <property type="entry name" value="Vaccinia Virus protein VP39"/>
    <property type="match status" value="1"/>
</dbReference>
<accession>A0A1Y1L8Q3</accession>
<feature type="domain" description="Methyltransferase type 11" evidence="6">
    <location>
        <begin position="97"/>
        <end position="194"/>
    </location>
</feature>
<comment type="subcellular location">
    <subcellularLocation>
        <location evidence="5">Mitochondrion inner membrane</location>
        <topology evidence="5">Peripheral membrane protein</topology>
        <orientation evidence="5">Matrix side</orientation>
    </subcellularLocation>
</comment>
<evidence type="ECO:0000256" key="1">
    <source>
        <dbReference type="ARBA" id="ARBA00022603"/>
    </source>
</evidence>
<dbReference type="InterPro" id="IPR010233">
    <property type="entry name" value="UbiG_MeTrfase"/>
</dbReference>
<dbReference type="EC" id="2.1.1.-" evidence="5"/>
<feature type="binding site" evidence="5">
    <location>
        <position position="100"/>
    </location>
    <ligand>
        <name>S-adenosyl-L-methionine</name>
        <dbReference type="ChEBI" id="CHEBI:59789"/>
    </ligand>
</feature>
<feature type="binding site" evidence="5">
    <location>
        <position position="121"/>
    </location>
    <ligand>
        <name>S-adenosyl-L-methionine</name>
        <dbReference type="ChEBI" id="CHEBI:59789"/>
    </ligand>
</feature>
<dbReference type="CDD" id="cd02440">
    <property type="entry name" value="AdoMet_MTases"/>
    <property type="match status" value="1"/>
</dbReference>
<dbReference type="GO" id="GO:0032259">
    <property type="term" value="P:methylation"/>
    <property type="evidence" value="ECO:0007669"/>
    <property type="project" value="UniProtKB-KW"/>
</dbReference>
<name>A0A1Y1L8Q3_PHOPY</name>
<keyword evidence="5" id="KW-0472">Membrane</keyword>
<dbReference type="GO" id="GO:0031314">
    <property type="term" value="C:extrinsic component of mitochondrial inner membrane"/>
    <property type="evidence" value="ECO:0007669"/>
    <property type="project" value="UniProtKB-UniRule"/>
</dbReference>
<evidence type="ECO:0000256" key="2">
    <source>
        <dbReference type="ARBA" id="ARBA00022679"/>
    </source>
</evidence>
<evidence type="ECO:0000313" key="9">
    <source>
        <dbReference type="Proteomes" id="UP000327044"/>
    </source>
</evidence>
<keyword evidence="5" id="KW-0999">Mitochondrion inner membrane</keyword>